<dbReference type="SUPFAM" id="SSF75005">
    <property type="entry name" value="Arabinanase/levansucrase/invertase"/>
    <property type="match status" value="1"/>
</dbReference>
<proteinExistence type="inferred from homology"/>
<dbReference type="Pfam" id="PF08244">
    <property type="entry name" value="Glyco_hydro_32C"/>
    <property type="match status" value="1"/>
</dbReference>
<dbReference type="Gene3D" id="2.60.120.560">
    <property type="entry name" value="Exo-inulinase, domain 1"/>
    <property type="match status" value="1"/>
</dbReference>
<dbReference type="Gene3D" id="2.115.10.20">
    <property type="entry name" value="Glycosyl hydrolase domain, family 43"/>
    <property type="match status" value="1"/>
</dbReference>
<dbReference type="STRING" id="1267423.SAMN05216290_2454"/>
<dbReference type="Proteomes" id="UP000199437">
    <property type="component" value="Unassembled WGS sequence"/>
</dbReference>
<dbReference type="SUPFAM" id="SSF49899">
    <property type="entry name" value="Concanavalin A-like lectins/glucanases"/>
    <property type="match status" value="1"/>
</dbReference>
<evidence type="ECO:0000259" key="7">
    <source>
        <dbReference type="Pfam" id="PF08244"/>
    </source>
</evidence>
<dbReference type="PANTHER" id="PTHR42800">
    <property type="entry name" value="EXOINULINASE INUD (AFU_ORTHOLOGUE AFUA_5G00480)"/>
    <property type="match status" value="1"/>
</dbReference>
<dbReference type="SMART" id="SM00640">
    <property type="entry name" value="Glyco_32"/>
    <property type="match status" value="1"/>
</dbReference>
<protein>
    <submittedName>
        <fullName evidence="8">Levanase</fullName>
    </submittedName>
</protein>
<dbReference type="CDD" id="cd18622">
    <property type="entry name" value="GH32_Inu-like"/>
    <property type="match status" value="1"/>
</dbReference>
<dbReference type="InterPro" id="IPR001362">
    <property type="entry name" value="Glyco_hydro_32"/>
</dbReference>
<dbReference type="InterPro" id="IPR013320">
    <property type="entry name" value="ConA-like_dom_sf"/>
</dbReference>
<dbReference type="OrthoDB" id="9759709at2"/>
<keyword evidence="9" id="KW-1185">Reference proteome</keyword>
<dbReference type="GO" id="GO:0005737">
    <property type="term" value="C:cytoplasm"/>
    <property type="evidence" value="ECO:0007669"/>
    <property type="project" value="TreeGrafter"/>
</dbReference>
<name>A0A1I0QLK6_9BACT</name>
<organism evidence="8 9">
    <name type="scientific">Roseivirga pacifica</name>
    <dbReference type="NCBI Taxonomy" id="1267423"/>
    <lineage>
        <taxon>Bacteria</taxon>
        <taxon>Pseudomonadati</taxon>
        <taxon>Bacteroidota</taxon>
        <taxon>Cytophagia</taxon>
        <taxon>Cytophagales</taxon>
        <taxon>Roseivirgaceae</taxon>
        <taxon>Roseivirga</taxon>
    </lineage>
</organism>
<feature type="signal peptide" evidence="5">
    <location>
        <begin position="1"/>
        <end position="21"/>
    </location>
</feature>
<dbReference type="InterPro" id="IPR013189">
    <property type="entry name" value="Glyco_hydro_32_C"/>
</dbReference>
<feature type="domain" description="Glycosyl hydrolase family 32 C-terminal" evidence="7">
    <location>
        <begin position="384"/>
        <end position="510"/>
    </location>
</feature>
<reference evidence="9" key="1">
    <citation type="submission" date="2016-10" db="EMBL/GenBank/DDBJ databases">
        <authorList>
            <person name="Varghese N."/>
            <person name="Submissions S."/>
        </authorList>
    </citation>
    <scope>NUCLEOTIDE SEQUENCE [LARGE SCALE GENOMIC DNA]</scope>
    <source>
        <strain evidence="9">CGMCC 1.12402</strain>
    </source>
</reference>
<dbReference type="RefSeq" id="WP_090258867.1">
    <property type="nucleotide sequence ID" value="NZ_FOIR01000002.1"/>
</dbReference>
<evidence type="ECO:0000313" key="8">
    <source>
        <dbReference type="EMBL" id="SEW28186.1"/>
    </source>
</evidence>
<evidence type="ECO:0000256" key="3">
    <source>
        <dbReference type="ARBA" id="ARBA00023295"/>
    </source>
</evidence>
<dbReference type="AlphaFoldDB" id="A0A1I0QLK6"/>
<evidence type="ECO:0000256" key="5">
    <source>
        <dbReference type="SAM" id="SignalP"/>
    </source>
</evidence>
<evidence type="ECO:0000256" key="2">
    <source>
        <dbReference type="ARBA" id="ARBA00022801"/>
    </source>
</evidence>
<feature type="domain" description="Glycosyl hydrolase family 32 N-terminal" evidence="6">
    <location>
        <begin position="39"/>
        <end position="350"/>
    </location>
</feature>
<keyword evidence="3 4" id="KW-0326">Glycosidase</keyword>
<dbReference type="PROSITE" id="PS00609">
    <property type="entry name" value="GLYCOSYL_HYDROL_F32"/>
    <property type="match status" value="1"/>
</dbReference>
<dbReference type="Pfam" id="PF00251">
    <property type="entry name" value="Glyco_hydro_32N"/>
    <property type="match status" value="1"/>
</dbReference>
<keyword evidence="2 4" id="KW-0378">Hydrolase</keyword>
<dbReference type="InterPro" id="IPR013148">
    <property type="entry name" value="Glyco_hydro_32_N"/>
</dbReference>
<dbReference type="InterPro" id="IPR018053">
    <property type="entry name" value="Glyco_hydro_32_AS"/>
</dbReference>
<keyword evidence="5" id="KW-0732">Signal</keyword>
<evidence type="ECO:0000259" key="6">
    <source>
        <dbReference type="Pfam" id="PF00251"/>
    </source>
</evidence>
<evidence type="ECO:0000256" key="4">
    <source>
        <dbReference type="RuleBase" id="RU362110"/>
    </source>
</evidence>
<accession>A0A1I0QLK6</accession>
<sequence length="518" mass="58908">MKKIGLSIVTLCLLFACTSPKQELAKAQHYNEPYRPQIHFSPETNWMNDPNGMVLYDGEYHLFYQYYPDSTVWGPMHWGHAVSTNMVHWEHLPIALYPDELGYIFSGSAVIDWNNTTGFQKDGEHPPMVAMFTHHLAEGEKAGRDDYQVQSLAYSLDKGRTWAKYEGNPVIPNPGIKDFRDPKAFWHEETQRWIVIFAALDRVRIYSSANLIDWTFESSFGETYGGHGGVWECPDLFKLKVEGTDEEKWVMLLSINPGGANGGSATQYFIGDFDGHSFTAEQPEEAIKWLDHGKDNYAGVTWADIPETDGRRLFIGWMSNWEYGQVVPTEKWRSAMTLPRSLHLIKKENDYVVASRPVKELESIEEKTVQILENNTVVAEEVETLGIPIKTEVVFDLKNATADKFGVELINGLGEKYLIGYDRAREQFFSDRTASGKTDFEERFAKNLHPSPYSTNADDLNLTIYIDKSSVEVFVNDGEFVMTNSVFPNEDFNQAAIFMTGGDITVKSLSNTKLKSIW</sequence>
<dbReference type="InterPro" id="IPR023296">
    <property type="entry name" value="Glyco_hydro_beta-prop_sf"/>
</dbReference>
<dbReference type="PANTHER" id="PTHR42800:SF1">
    <property type="entry name" value="EXOINULINASE INUD (AFU_ORTHOLOGUE AFUA_5G00480)"/>
    <property type="match status" value="1"/>
</dbReference>
<dbReference type="PROSITE" id="PS51257">
    <property type="entry name" value="PROKAR_LIPOPROTEIN"/>
    <property type="match status" value="1"/>
</dbReference>
<dbReference type="GO" id="GO:0005987">
    <property type="term" value="P:sucrose catabolic process"/>
    <property type="evidence" value="ECO:0007669"/>
    <property type="project" value="TreeGrafter"/>
</dbReference>
<dbReference type="GO" id="GO:0004575">
    <property type="term" value="F:sucrose alpha-glucosidase activity"/>
    <property type="evidence" value="ECO:0007669"/>
    <property type="project" value="TreeGrafter"/>
</dbReference>
<dbReference type="EMBL" id="FOIR01000002">
    <property type="protein sequence ID" value="SEW28186.1"/>
    <property type="molecule type" value="Genomic_DNA"/>
</dbReference>
<gene>
    <name evidence="8" type="ORF">SAMN05216290_2454</name>
</gene>
<evidence type="ECO:0000256" key="1">
    <source>
        <dbReference type="ARBA" id="ARBA00009902"/>
    </source>
</evidence>
<feature type="chain" id="PRO_5011526200" evidence="5">
    <location>
        <begin position="22"/>
        <end position="518"/>
    </location>
</feature>
<evidence type="ECO:0000313" key="9">
    <source>
        <dbReference type="Proteomes" id="UP000199437"/>
    </source>
</evidence>
<dbReference type="GeneID" id="99987151"/>
<comment type="similarity">
    <text evidence="1 4">Belongs to the glycosyl hydrolase 32 family.</text>
</comment>